<dbReference type="OrthoDB" id="8392264at2"/>
<dbReference type="EMBL" id="VIWP01000004">
    <property type="protein sequence ID" value="TWF53440.1"/>
    <property type="molecule type" value="Genomic_DNA"/>
</dbReference>
<organism evidence="1 2">
    <name type="scientific">Neorhizobium alkalisoli</name>
    <dbReference type="NCBI Taxonomy" id="528178"/>
    <lineage>
        <taxon>Bacteria</taxon>
        <taxon>Pseudomonadati</taxon>
        <taxon>Pseudomonadota</taxon>
        <taxon>Alphaproteobacteria</taxon>
        <taxon>Hyphomicrobiales</taxon>
        <taxon>Rhizobiaceae</taxon>
        <taxon>Rhizobium/Agrobacterium group</taxon>
        <taxon>Neorhizobium</taxon>
    </lineage>
</organism>
<reference evidence="1 2" key="1">
    <citation type="submission" date="2019-06" db="EMBL/GenBank/DDBJ databases">
        <title>Sorghum-associated microbial communities from plants grown in Nebraska, USA.</title>
        <authorList>
            <person name="Schachtman D."/>
        </authorList>
    </citation>
    <scope>NUCLEOTIDE SEQUENCE [LARGE SCALE GENOMIC DNA]</scope>
    <source>
        <strain evidence="1 2">1225</strain>
    </source>
</reference>
<protein>
    <submittedName>
        <fullName evidence="1">Uncharacterized protein</fullName>
    </submittedName>
</protein>
<evidence type="ECO:0000313" key="2">
    <source>
        <dbReference type="Proteomes" id="UP000320653"/>
    </source>
</evidence>
<keyword evidence="2" id="KW-1185">Reference proteome</keyword>
<name>A0A561QSQ5_9HYPH</name>
<comment type="caution">
    <text evidence="1">The sequence shown here is derived from an EMBL/GenBank/DDBJ whole genome shotgun (WGS) entry which is preliminary data.</text>
</comment>
<accession>A0A561QSQ5</accession>
<dbReference type="AlphaFoldDB" id="A0A561QSQ5"/>
<sequence length="96" mass="10759">MQEMQKTIRDLTVEERQEILVDIAYALEGTSRDALVEGDQQFATLTGNMAEAILINADELAAEHPDEAERVVEQANSMISQFKTAHPYRMVSLAIH</sequence>
<dbReference type="RefSeq" id="WP_145639263.1">
    <property type="nucleotide sequence ID" value="NZ_VIWP01000004.1"/>
</dbReference>
<proteinExistence type="predicted"/>
<gene>
    <name evidence="1" type="ORF">FHW37_104720</name>
</gene>
<dbReference type="Proteomes" id="UP000320653">
    <property type="component" value="Unassembled WGS sequence"/>
</dbReference>
<evidence type="ECO:0000313" key="1">
    <source>
        <dbReference type="EMBL" id="TWF53440.1"/>
    </source>
</evidence>